<evidence type="ECO:0000256" key="3">
    <source>
        <dbReference type="SAM" id="MobiDB-lite"/>
    </source>
</evidence>
<feature type="compositionally biased region" description="Low complexity" evidence="3">
    <location>
        <begin position="434"/>
        <end position="445"/>
    </location>
</feature>
<dbReference type="InterPro" id="IPR017972">
    <property type="entry name" value="Cyt_P450_CS"/>
</dbReference>
<keyword evidence="2" id="KW-0503">Monooxygenase</keyword>
<dbReference type="RefSeq" id="WP_275810409.1">
    <property type="nucleotide sequence ID" value="NZ_BAAANM010000017.1"/>
</dbReference>
<comment type="similarity">
    <text evidence="1 2">Belongs to the cytochrome P450 family.</text>
</comment>
<comment type="caution">
    <text evidence="4">The sequence shown here is derived from an EMBL/GenBank/DDBJ whole genome shotgun (WGS) entry which is preliminary data.</text>
</comment>
<keyword evidence="2" id="KW-0408">Iron</keyword>
<reference evidence="4 5" key="1">
    <citation type="submission" date="2023-03" db="EMBL/GenBank/DDBJ databases">
        <title>Draft genome sequence of type strain Streptomyces ferralitis JCM 14344.</title>
        <authorList>
            <person name="Klaysubun C."/>
            <person name="Duangmal K."/>
        </authorList>
    </citation>
    <scope>NUCLEOTIDE SEQUENCE [LARGE SCALE GENOMIC DNA]</scope>
    <source>
        <strain evidence="4 5">JCM 14344</strain>
    </source>
</reference>
<keyword evidence="2" id="KW-0560">Oxidoreductase</keyword>
<evidence type="ECO:0000313" key="5">
    <source>
        <dbReference type="Proteomes" id="UP001220022"/>
    </source>
</evidence>
<protein>
    <submittedName>
        <fullName evidence="4">Cytochrome P450</fullName>
    </submittedName>
</protein>
<dbReference type="InterPro" id="IPR002397">
    <property type="entry name" value="Cyt_P450_B"/>
</dbReference>
<dbReference type="PROSITE" id="PS00086">
    <property type="entry name" value="CYTOCHROME_P450"/>
    <property type="match status" value="1"/>
</dbReference>
<dbReference type="Proteomes" id="UP001220022">
    <property type="component" value="Unassembled WGS sequence"/>
</dbReference>
<dbReference type="EMBL" id="JARHTQ010000004">
    <property type="protein sequence ID" value="MDF2255616.1"/>
    <property type="molecule type" value="Genomic_DNA"/>
</dbReference>
<evidence type="ECO:0000256" key="1">
    <source>
        <dbReference type="ARBA" id="ARBA00010617"/>
    </source>
</evidence>
<dbReference type="Gene3D" id="1.10.630.10">
    <property type="entry name" value="Cytochrome P450"/>
    <property type="match status" value="1"/>
</dbReference>
<dbReference type="PANTHER" id="PTHR46696:SF1">
    <property type="entry name" value="CYTOCHROME P450 YJIB-RELATED"/>
    <property type="match status" value="1"/>
</dbReference>
<keyword evidence="2" id="KW-0349">Heme</keyword>
<feature type="region of interest" description="Disordered" evidence="3">
    <location>
        <begin position="428"/>
        <end position="463"/>
    </location>
</feature>
<dbReference type="Pfam" id="PF00067">
    <property type="entry name" value="p450"/>
    <property type="match status" value="1"/>
</dbReference>
<dbReference type="PRINTS" id="PR00359">
    <property type="entry name" value="BP450"/>
</dbReference>
<name>A0ABT5YW90_9ACTN</name>
<proteinExistence type="inferred from homology"/>
<gene>
    <name evidence="4" type="ORF">P2L57_07745</name>
</gene>
<dbReference type="PANTHER" id="PTHR46696">
    <property type="entry name" value="P450, PUTATIVE (EUROFUNG)-RELATED"/>
    <property type="match status" value="1"/>
</dbReference>
<dbReference type="InterPro" id="IPR036396">
    <property type="entry name" value="Cyt_P450_sf"/>
</dbReference>
<sequence>MESHLPPASGATRAASQLESLPVEPLMTRDFDARPALVYERLRARYGPVAPVEVFGVPVWLVLGFREVLDVLRDESRWKKDVRHWRGLRDGRVPEDWPLLPAYRVNHMLLQDDQQHAATRTAVDAALKPFQDPRQPQGRSLVSAVARQVDELITFFADGGSTGWVDLCAQFSRPLPLMVVNRLFGFPVEQGDEIFMDAWRMMDSGPDAAAAIERLLTATTELAAHKQAHPGEDLTSRLLAADPSMTVDQVGLELYAILVAIADTTSHSITNGVLEVLTGNSGARASLTAGIISELVNRVHIASPPWSNLTFRYPVSDTVLGNFRLAAGDVVMPSIAAAHGDPVFADAINQDSAMSSRAHLAWGAGPHQCPGRGLADMMVSAAIRRLFERCDLELGLPVDQLPWRSSTYVRGMRSFPVKFRMRELPGPVLGAGGPRPAAASATVAPARDDDQATPAEPDQPRPALRRFMASLRRGVPVIGEGMVH</sequence>
<keyword evidence="5" id="KW-1185">Reference proteome</keyword>
<dbReference type="SUPFAM" id="SSF48264">
    <property type="entry name" value="Cytochrome P450"/>
    <property type="match status" value="1"/>
</dbReference>
<evidence type="ECO:0000313" key="4">
    <source>
        <dbReference type="EMBL" id="MDF2255616.1"/>
    </source>
</evidence>
<organism evidence="4 5">
    <name type="scientific">Streptantibioticus ferralitis</name>
    <dbReference type="NCBI Taxonomy" id="236510"/>
    <lineage>
        <taxon>Bacteria</taxon>
        <taxon>Bacillati</taxon>
        <taxon>Actinomycetota</taxon>
        <taxon>Actinomycetes</taxon>
        <taxon>Kitasatosporales</taxon>
        <taxon>Streptomycetaceae</taxon>
        <taxon>Streptantibioticus</taxon>
    </lineage>
</organism>
<dbReference type="InterPro" id="IPR001128">
    <property type="entry name" value="Cyt_P450"/>
</dbReference>
<accession>A0ABT5YW90</accession>
<evidence type="ECO:0000256" key="2">
    <source>
        <dbReference type="RuleBase" id="RU000461"/>
    </source>
</evidence>
<keyword evidence="2" id="KW-0479">Metal-binding</keyword>